<evidence type="ECO:0000313" key="1">
    <source>
        <dbReference type="EMBL" id="MBB5634647.1"/>
    </source>
</evidence>
<dbReference type="AlphaFoldDB" id="A0A7W8ZIJ1"/>
<dbReference type="SUPFAM" id="SSF52833">
    <property type="entry name" value="Thioredoxin-like"/>
    <property type="match status" value="1"/>
</dbReference>
<organism evidence="1 2">
    <name type="scientific">Pedobacter cryoconitis</name>
    <dbReference type="NCBI Taxonomy" id="188932"/>
    <lineage>
        <taxon>Bacteria</taxon>
        <taxon>Pseudomonadati</taxon>
        <taxon>Bacteroidota</taxon>
        <taxon>Sphingobacteriia</taxon>
        <taxon>Sphingobacteriales</taxon>
        <taxon>Sphingobacteriaceae</taxon>
        <taxon>Pedobacter</taxon>
    </lineage>
</organism>
<dbReference type="InterPro" id="IPR036249">
    <property type="entry name" value="Thioredoxin-like_sf"/>
</dbReference>
<sequence>MSDIAAREKLLESPEMKEKYDLEYPFYQPDPAAIQQLKTLLIDKNIIIVMGTWCGDSRLQVPHFYKVLDESGVSEKQITLIFVDASKKAAHGLTDNLNIDRVPTFIITAHQKEIGRITEWPLDTLENDIIEILNKKQ</sequence>
<evidence type="ECO:0000313" key="2">
    <source>
        <dbReference type="Proteomes" id="UP000537204"/>
    </source>
</evidence>
<comment type="caution">
    <text evidence="1">The sequence shown here is derived from an EMBL/GenBank/DDBJ whole genome shotgun (WGS) entry which is preliminary data.</text>
</comment>
<accession>A0A7W8ZIJ1</accession>
<reference evidence="1 2" key="1">
    <citation type="submission" date="2020-08" db="EMBL/GenBank/DDBJ databases">
        <title>Genomic Encyclopedia of Type Strains, Phase IV (KMG-V): Genome sequencing to study the core and pangenomes of soil and plant-associated prokaryotes.</title>
        <authorList>
            <person name="Whitman W."/>
        </authorList>
    </citation>
    <scope>NUCLEOTIDE SEQUENCE [LARGE SCALE GENOMIC DNA]</scope>
    <source>
        <strain evidence="1 2">S3M1</strain>
    </source>
</reference>
<dbReference type="RefSeq" id="WP_183878623.1">
    <property type="nucleotide sequence ID" value="NZ_JACHCE010000001.1"/>
</dbReference>
<keyword evidence="1" id="KW-0413">Isomerase</keyword>
<dbReference type="Gene3D" id="3.40.30.10">
    <property type="entry name" value="Glutaredoxin"/>
    <property type="match status" value="1"/>
</dbReference>
<protein>
    <submittedName>
        <fullName evidence="1">Thiol-disulfide isomerase/thioredoxin</fullName>
    </submittedName>
</protein>
<gene>
    <name evidence="1" type="ORF">HDE68_000532</name>
</gene>
<proteinExistence type="predicted"/>
<dbReference type="CDD" id="cd02947">
    <property type="entry name" value="TRX_family"/>
    <property type="match status" value="1"/>
</dbReference>
<dbReference type="Proteomes" id="UP000537204">
    <property type="component" value="Unassembled WGS sequence"/>
</dbReference>
<dbReference type="EMBL" id="JACHCE010000001">
    <property type="protein sequence ID" value="MBB5634647.1"/>
    <property type="molecule type" value="Genomic_DNA"/>
</dbReference>
<name>A0A7W8ZIJ1_9SPHI</name>
<dbReference type="GO" id="GO:0016853">
    <property type="term" value="F:isomerase activity"/>
    <property type="evidence" value="ECO:0007669"/>
    <property type="project" value="UniProtKB-KW"/>
</dbReference>